<dbReference type="SUPFAM" id="SSF52743">
    <property type="entry name" value="Subtilisin-like"/>
    <property type="match status" value="1"/>
</dbReference>
<sequence length="675" mass="71391">MRPDAPINDSLVVDYVDNSFESQGDFASGRNAVAASIIQHGQIVGHPAWLLGIDGTGVIIASADSGIDRDHACFRDATEPGASGSEWNNATGTPGTSHRKIIFLDESIDDWDTQGNEHFTHGTHVAGSLVCRSVYEQAAEDIQDWVNATPGEGTALSHGAKLVFTDVVGDDGWVVPEPPVLFSTAAENGAVIRSDSWGDPTTNYTERTRQFDSWLHSVPWALSIVAPGNTGNEVQEPANGFNVVAVGVAKKDGGDDLWMLTPHSPTSQGRQGVEFVVPGVSIISAAADGEHNSYNDGWKSSSGSSMAAPQAASAAALIQQMVQDGWIGGSEERDEVVVVRPGWAKVVDGNLSDGEIMLSEGFTPSGSLLRALLSLSAESMEGGRQGSILLGPGPDDSQGWGLVNLTRLVYFDTIERSLGNIVIDPSANVWIHDSFRLEDDNWQELVETWTEDGNDPADSGWSGEGAAGPFLTTGSRQSWVMPVIEGQDIEVRLAWSSNPYPDLDDLDLIVQAGGDWYHGNRFDGWNSSSYSAPGLGEQNSTLEGVRISANKLLGVDSITVTVRATELGGLKDQHGVVGIGGDRVGFALAVRGVYRDDVVPETAWVIESPQDGTVDSGLLWLLLGTGVLVAVVVAIEAGRGRIEGVDGVGVTVGQHSNPQGDSLPSAEAPHTGEEE</sequence>
<comment type="similarity">
    <text evidence="1 5">Belongs to the peptidase S8 family.</text>
</comment>
<evidence type="ECO:0000256" key="4">
    <source>
        <dbReference type="ARBA" id="ARBA00022825"/>
    </source>
</evidence>
<name>A0A075G6N8_9EURY</name>
<keyword evidence="2 5" id="KW-0645">Protease</keyword>
<dbReference type="PRINTS" id="PR00723">
    <property type="entry name" value="SUBTILISIN"/>
</dbReference>
<keyword evidence="3 5" id="KW-0378">Hydrolase</keyword>
<keyword evidence="4 5" id="KW-0720">Serine protease</keyword>
<feature type="domain" description="Peptidase S8/S53" evidence="7">
    <location>
        <begin position="55"/>
        <end position="324"/>
    </location>
</feature>
<evidence type="ECO:0000313" key="8">
    <source>
        <dbReference type="EMBL" id="AIE99655.1"/>
    </source>
</evidence>
<organism evidence="8">
    <name type="scientific">uncultured marine group II/III euryarchaeote KM3_115_D04</name>
    <dbReference type="NCBI Taxonomy" id="1457855"/>
    <lineage>
        <taxon>Archaea</taxon>
        <taxon>Methanobacteriati</taxon>
        <taxon>Methanobacteriota</taxon>
        <taxon>environmental samples</taxon>
    </lineage>
</organism>
<dbReference type="InterPro" id="IPR000209">
    <property type="entry name" value="Peptidase_S8/S53_dom"/>
</dbReference>
<dbReference type="EMBL" id="KF900569">
    <property type="protein sequence ID" value="AIE99655.1"/>
    <property type="molecule type" value="Genomic_DNA"/>
</dbReference>
<dbReference type="PANTHER" id="PTHR43399">
    <property type="entry name" value="SUBTILISIN-RELATED"/>
    <property type="match status" value="1"/>
</dbReference>
<evidence type="ECO:0000256" key="3">
    <source>
        <dbReference type="ARBA" id="ARBA00022801"/>
    </source>
</evidence>
<evidence type="ECO:0000259" key="7">
    <source>
        <dbReference type="Pfam" id="PF00082"/>
    </source>
</evidence>
<dbReference type="GO" id="GO:0006508">
    <property type="term" value="P:proteolysis"/>
    <property type="evidence" value="ECO:0007669"/>
    <property type="project" value="UniProtKB-KW"/>
</dbReference>
<accession>A0A075G6N8</accession>
<dbReference type="InterPro" id="IPR051048">
    <property type="entry name" value="Peptidase_S8/S53_subtilisin"/>
</dbReference>
<feature type="active site" description="Charge relay system" evidence="5">
    <location>
        <position position="64"/>
    </location>
</feature>
<proteinExistence type="inferred from homology"/>
<dbReference type="InterPro" id="IPR036852">
    <property type="entry name" value="Peptidase_S8/S53_dom_sf"/>
</dbReference>
<evidence type="ECO:0000256" key="5">
    <source>
        <dbReference type="PROSITE-ProRule" id="PRU01240"/>
    </source>
</evidence>
<feature type="compositionally biased region" description="Polar residues" evidence="6">
    <location>
        <begin position="653"/>
        <end position="662"/>
    </location>
</feature>
<dbReference type="Gene3D" id="3.40.50.200">
    <property type="entry name" value="Peptidase S8/S53 domain"/>
    <property type="match status" value="1"/>
</dbReference>
<evidence type="ECO:0000256" key="2">
    <source>
        <dbReference type="ARBA" id="ARBA00022670"/>
    </source>
</evidence>
<evidence type="ECO:0000256" key="1">
    <source>
        <dbReference type="ARBA" id="ARBA00011073"/>
    </source>
</evidence>
<dbReference type="PROSITE" id="PS51892">
    <property type="entry name" value="SUBTILASE"/>
    <property type="match status" value="1"/>
</dbReference>
<feature type="region of interest" description="Disordered" evidence="6">
    <location>
        <begin position="650"/>
        <end position="675"/>
    </location>
</feature>
<feature type="active site" description="Charge relay system" evidence="5">
    <location>
        <position position="305"/>
    </location>
</feature>
<evidence type="ECO:0000256" key="6">
    <source>
        <dbReference type="SAM" id="MobiDB-lite"/>
    </source>
</evidence>
<reference evidence="8" key="1">
    <citation type="journal article" date="2014" name="Genome Biol. Evol.">
        <title>Pangenome evidence for extensive interdomain horizontal transfer affecting lineage core and shell genes in uncultured planktonic thaumarchaeota and euryarchaeota.</title>
        <authorList>
            <person name="Deschamps P."/>
            <person name="Zivanovic Y."/>
            <person name="Moreira D."/>
            <person name="Rodriguez-Valera F."/>
            <person name="Lopez-Garcia P."/>
        </authorList>
    </citation>
    <scope>NUCLEOTIDE SEQUENCE</scope>
</reference>
<feature type="active site" description="Charge relay system" evidence="5">
    <location>
        <position position="121"/>
    </location>
</feature>
<protein>
    <submittedName>
        <fullName evidence="8">Peptidase S8/S53 subtilisin kexin sedolisin</fullName>
    </submittedName>
</protein>
<dbReference type="InterPro" id="IPR015500">
    <property type="entry name" value="Peptidase_S8_subtilisin-rel"/>
</dbReference>
<dbReference type="PANTHER" id="PTHR43399:SF4">
    <property type="entry name" value="CELL WALL-ASSOCIATED PROTEASE"/>
    <property type="match status" value="1"/>
</dbReference>
<dbReference type="Pfam" id="PF00082">
    <property type="entry name" value="Peptidase_S8"/>
    <property type="match status" value="1"/>
</dbReference>
<dbReference type="GO" id="GO:0004252">
    <property type="term" value="F:serine-type endopeptidase activity"/>
    <property type="evidence" value="ECO:0007669"/>
    <property type="project" value="UniProtKB-UniRule"/>
</dbReference>
<dbReference type="AlphaFoldDB" id="A0A075G6N8"/>